<accession>A0A822YXY5</accession>
<dbReference type="AlphaFoldDB" id="A0A822YXY5"/>
<keyword evidence="2" id="KW-1185">Reference proteome</keyword>
<dbReference type="Proteomes" id="UP000607653">
    <property type="component" value="Unassembled WGS sequence"/>
</dbReference>
<proteinExistence type="predicted"/>
<dbReference type="EMBL" id="DUZY01000005">
    <property type="protein sequence ID" value="DAD38934.1"/>
    <property type="molecule type" value="Genomic_DNA"/>
</dbReference>
<organism evidence="1 2">
    <name type="scientific">Nelumbo nucifera</name>
    <name type="common">Sacred lotus</name>
    <dbReference type="NCBI Taxonomy" id="4432"/>
    <lineage>
        <taxon>Eukaryota</taxon>
        <taxon>Viridiplantae</taxon>
        <taxon>Streptophyta</taxon>
        <taxon>Embryophyta</taxon>
        <taxon>Tracheophyta</taxon>
        <taxon>Spermatophyta</taxon>
        <taxon>Magnoliopsida</taxon>
        <taxon>Proteales</taxon>
        <taxon>Nelumbonaceae</taxon>
        <taxon>Nelumbo</taxon>
    </lineage>
</organism>
<gene>
    <name evidence="1" type="ORF">HUJ06_013256</name>
</gene>
<name>A0A822YXY5_NELNU</name>
<reference evidence="1 2" key="1">
    <citation type="journal article" date="2020" name="Mol. Biol. Evol.">
        <title>Distinct Expression and Methylation Patterns for Genes with Different Fates following a Single Whole-Genome Duplication in Flowering Plants.</title>
        <authorList>
            <person name="Shi T."/>
            <person name="Rahmani R.S."/>
            <person name="Gugger P.F."/>
            <person name="Wang M."/>
            <person name="Li H."/>
            <person name="Zhang Y."/>
            <person name="Li Z."/>
            <person name="Wang Q."/>
            <person name="Van de Peer Y."/>
            <person name="Marchal K."/>
            <person name="Chen J."/>
        </authorList>
    </citation>
    <scope>NUCLEOTIDE SEQUENCE [LARGE SCALE GENOMIC DNA]</scope>
    <source>
        <tissue evidence="1">Leaf</tissue>
    </source>
</reference>
<comment type="caution">
    <text evidence="1">The sequence shown here is derived from an EMBL/GenBank/DDBJ whole genome shotgun (WGS) entry which is preliminary data.</text>
</comment>
<protein>
    <submittedName>
        <fullName evidence="1">Uncharacterized protein</fullName>
    </submittedName>
</protein>
<sequence>MAAHDWRVILPFIRYQELTCQHVIFIGLLSSIKDTKCLT</sequence>
<evidence type="ECO:0000313" key="2">
    <source>
        <dbReference type="Proteomes" id="UP000607653"/>
    </source>
</evidence>
<evidence type="ECO:0000313" key="1">
    <source>
        <dbReference type="EMBL" id="DAD38934.1"/>
    </source>
</evidence>